<keyword evidence="2" id="KW-0812">Transmembrane</keyword>
<keyword evidence="2" id="KW-1133">Transmembrane helix</keyword>
<keyword evidence="4" id="KW-1185">Reference proteome</keyword>
<feature type="region of interest" description="Disordered" evidence="1">
    <location>
        <begin position="285"/>
        <end position="326"/>
    </location>
</feature>
<feature type="transmembrane region" description="Helical" evidence="2">
    <location>
        <begin position="77"/>
        <end position="101"/>
    </location>
</feature>
<organism evidence="3 4">
    <name type="scientific">Roseibium hamelinense</name>
    <dbReference type="NCBI Taxonomy" id="150831"/>
    <lineage>
        <taxon>Bacteria</taxon>
        <taxon>Pseudomonadati</taxon>
        <taxon>Pseudomonadota</taxon>
        <taxon>Alphaproteobacteria</taxon>
        <taxon>Hyphomicrobiales</taxon>
        <taxon>Stappiaceae</taxon>
        <taxon>Roseibium</taxon>
    </lineage>
</organism>
<feature type="transmembrane region" description="Helical" evidence="2">
    <location>
        <begin position="43"/>
        <end position="65"/>
    </location>
</feature>
<evidence type="ECO:0000313" key="4">
    <source>
        <dbReference type="Proteomes" id="UP000320593"/>
    </source>
</evidence>
<name>A0A562SUG4_9HYPH</name>
<dbReference type="RefSeq" id="WP_145344543.1">
    <property type="nucleotide sequence ID" value="NZ_SMLY01000061.1"/>
</dbReference>
<evidence type="ECO:0000256" key="2">
    <source>
        <dbReference type="SAM" id="Phobius"/>
    </source>
</evidence>
<sequence length="326" mass="34505">MKRFPVYQSGSARLSYRIGVLSLPVLVIALLAMRLGIVDPETALLALMSAGLFGIFALLLGMVALGRLWKKGGEGAARAVAGCAFGALVFLPVGLLVSGVVSSPGLGDISTDMEDPPEIRSSGDLATGPNRPAWTQPENSSLLQNVRLLAVAVGVEAQKNVMEAYPDIVSRRYRVAPGRLHTAALLVGAQNGWTLSDELPPDLADSATRIQFSTRNLLTGLPSSVTLRIRPDPLGALLDIRAVSSFPVAGLSDTADTIRRVYSELDRILLETYGEFEPVLVEEDLGEGELSGAEPDSDSGILPEFPSIPVPEFKPYLDGADEAADG</sequence>
<evidence type="ECO:0000256" key="1">
    <source>
        <dbReference type="SAM" id="MobiDB-lite"/>
    </source>
</evidence>
<dbReference type="Proteomes" id="UP000320593">
    <property type="component" value="Unassembled WGS sequence"/>
</dbReference>
<keyword evidence="2" id="KW-0472">Membrane</keyword>
<evidence type="ECO:0000313" key="3">
    <source>
        <dbReference type="EMBL" id="TWI84594.1"/>
    </source>
</evidence>
<feature type="region of interest" description="Disordered" evidence="1">
    <location>
        <begin position="108"/>
        <end position="132"/>
    </location>
</feature>
<feature type="transmembrane region" description="Helical" evidence="2">
    <location>
        <begin position="20"/>
        <end position="37"/>
    </location>
</feature>
<proteinExistence type="predicted"/>
<accession>A0A562SUG4</accession>
<reference evidence="3 4" key="1">
    <citation type="submission" date="2019-07" db="EMBL/GenBank/DDBJ databases">
        <title>Genomic Encyclopedia of Archaeal and Bacterial Type Strains, Phase II (KMG-II): from individual species to whole genera.</title>
        <authorList>
            <person name="Goeker M."/>
        </authorList>
    </citation>
    <scope>NUCLEOTIDE SEQUENCE [LARGE SCALE GENOMIC DNA]</scope>
    <source>
        <strain evidence="3 4">ATCC BAA-252</strain>
    </source>
</reference>
<dbReference type="EMBL" id="VLLF01000007">
    <property type="protein sequence ID" value="TWI84594.1"/>
    <property type="molecule type" value="Genomic_DNA"/>
</dbReference>
<comment type="caution">
    <text evidence="3">The sequence shown here is derived from an EMBL/GenBank/DDBJ whole genome shotgun (WGS) entry which is preliminary data.</text>
</comment>
<gene>
    <name evidence="3" type="ORF">JM93_02926</name>
</gene>
<dbReference type="AlphaFoldDB" id="A0A562SUG4"/>
<protein>
    <submittedName>
        <fullName evidence="3">Uncharacterized protein DUF1499</fullName>
    </submittedName>
</protein>
<dbReference type="OrthoDB" id="1523552at2"/>